<sequence length="184" mass="21257">MHWIKPQPQKNVSFNALVITKTLDMSMAVDPIDKSNWSITGGKEPILKFFKQLALLLVQGRTARWYRDVAHLCTSRIDNLTVSNELEITKVNHWPFLQDIIPDARRKQAIFIQESSAESNVWTIGKVNKIRRHKKGILVNYHPGYNDNGIIKWQNMGRSITAECCKVVILDKVPNKQGWNFPYE</sequence>
<dbReference type="VEuPathDB" id="FungiDB:FUN_010934"/>
<dbReference type="VEuPathDB" id="FungiDB:RhiirA1_450424"/>
<accession>A0A2N0SER9</accession>
<proteinExistence type="predicted"/>
<organism evidence="1 2">
    <name type="scientific">Rhizophagus irregularis</name>
    <dbReference type="NCBI Taxonomy" id="588596"/>
    <lineage>
        <taxon>Eukaryota</taxon>
        <taxon>Fungi</taxon>
        <taxon>Fungi incertae sedis</taxon>
        <taxon>Mucoromycota</taxon>
        <taxon>Glomeromycotina</taxon>
        <taxon>Glomeromycetes</taxon>
        <taxon>Glomerales</taxon>
        <taxon>Glomeraceae</taxon>
        <taxon>Rhizophagus</taxon>
    </lineage>
</organism>
<dbReference type="Proteomes" id="UP000232688">
    <property type="component" value="Unassembled WGS sequence"/>
</dbReference>
<dbReference type="VEuPathDB" id="FungiDB:RhiirFUN_015512"/>
<reference evidence="1 2" key="2">
    <citation type="submission" date="2017-10" db="EMBL/GenBank/DDBJ databases">
        <title>Genome analyses suggest a sexual origin of heterokaryosis in a supposedly ancient asexual fungus.</title>
        <authorList>
            <person name="Corradi N."/>
            <person name="Sedzielewska K."/>
            <person name="Noel J."/>
            <person name="Charron P."/>
            <person name="Farinelli L."/>
            <person name="Marton T."/>
            <person name="Kruger M."/>
            <person name="Pelin A."/>
            <person name="Brachmann A."/>
            <person name="Corradi N."/>
        </authorList>
    </citation>
    <scope>NUCLEOTIDE SEQUENCE [LARGE SCALE GENOMIC DNA]</scope>
    <source>
        <strain evidence="1 2">A1</strain>
    </source>
</reference>
<gene>
    <name evidence="1" type="ORF">RhiirA1_450424</name>
</gene>
<comment type="caution">
    <text evidence="1">The sequence shown here is derived from an EMBL/GenBank/DDBJ whole genome shotgun (WGS) entry which is preliminary data.</text>
</comment>
<dbReference type="AlphaFoldDB" id="A0A2N0SER9"/>
<dbReference type="EMBL" id="LLXH01000065">
    <property type="protein sequence ID" value="PKC74042.1"/>
    <property type="molecule type" value="Genomic_DNA"/>
</dbReference>
<reference evidence="1 2" key="1">
    <citation type="submission" date="2017-10" db="EMBL/GenBank/DDBJ databases">
        <title>Extensive intraspecific genome diversity in a model arbuscular mycorrhizal fungus.</title>
        <authorList>
            <person name="Chen E.C.H."/>
            <person name="Morin E."/>
            <person name="Baudet D."/>
            <person name="Noel J."/>
            <person name="Ndikumana S."/>
            <person name="Charron P."/>
            <person name="St-Onge C."/>
            <person name="Giorgi J."/>
            <person name="Grigoriev I.V."/>
            <person name="Roux C."/>
            <person name="Martin F.M."/>
            <person name="Corradi N."/>
        </authorList>
    </citation>
    <scope>NUCLEOTIDE SEQUENCE [LARGE SCALE GENOMIC DNA]</scope>
    <source>
        <strain evidence="1 2">A1</strain>
    </source>
</reference>
<protein>
    <recommendedName>
        <fullName evidence="3">DUF5641 domain-containing protein</fullName>
    </recommendedName>
</protein>
<evidence type="ECO:0000313" key="1">
    <source>
        <dbReference type="EMBL" id="PKC74042.1"/>
    </source>
</evidence>
<evidence type="ECO:0000313" key="2">
    <source>
        <dbReference type="Proteomes" id="UP000232688"/>
    </source>
</evidence>
<name>A0A2N0SER9_9GLOM</name>
<evidence type="ECO:0008006" key="3">
    <source>
        <dbReference type="Google" id="ProtNLM"/>
    </source>
</evidence>